<evidence type="ECO:0000256" key="12">
    <source>
        <dbReference type="RuleBase" id="RU362085"/>
    </source>
</evidence>
<dbReference type="GO" id="GO:0003677">
    <property type="term" value="F:DNA binding"/>
    <property type="evidence" value="ECO:0007669"/>
    <property type="project" value="UniProtKB-UniRule"/>
</dbReference>
<dbReference type="GO" id="GO:0005829">
    <property type="term" value="C:cytosol"/>
    <property type="evidence" value="ECO:0007669"/>
    <property type="project" value="TreeGrafter"/>
</dbReference>
<dbReference type="Pfam" id="PF00772">
    <property type="entry name" value="DnaB"/>
    <property type="match status" value="1"/>
</dbReference>
<dbReference type="NCBIfam" id="TIGR00665">
    <property type="entry name" value="DnaB"/>
    <property type="match status" value="1"/>
</dbReference>
<evidence type="ECO:0000256" key="3">
    <source>
        <dbReference type="ARBA" id="ARBA00022705"/>
    </source>
</evidence>
<keyword evidence="6 12" id="KW-0347">Helicase</keyword>
<evidence type="ECO:0000256" key="9">
    <source>
        <dbReference type="ARBA" id="ARBA00023235"/>
    </source>
</evidence>
<dbReference type="GO" id="GO:0016887">
    <property type="term" value="F:ATP hydrolysis activity"/>
    <property type="evidence" value="ECO:0007669"/>
    <property type="project" value="RHEA"/>
</dbReference>
<dbReference type="SUPFAM" id="SSF48024">
    <property type="entry name" value="N-terminal domain of DnaB helicase"/>
    <property type="match status" value="1"/>
</dbReference>
<evidence type="ECO:0000256" key="4">
    <source>
        <dbReference type="ARBA" id="ARBA00022741"/>
    </source>
</evidence>
<gene>
    <name evidence="15" type="primary">dnaB_3</name>
    <name evidence="15" type="ORF">NCTC10184_00303</name>
</gene>
<keyword evidence="9" id="KW-0413">Isomerase</keyword>
<dbReference type="Proteomes" id="UP000290876">
    <property type="component" value="Chromosome"/>
</dbReference>
<reference evidence="15 16" key="1">
    <citation type="submission" date="2019-01" db="EMBL/GenBank/DDBJ databases">
        <authorList>
            <consortium name="Pathogen Informatics"/>
        </authorList>
    </citation>
    <scope>NUCLEOTIDE SEQUENCE [LARGE SCALE GENOMIC DNA]</scope>
    <source>
        <strain evidence="15 16">NCTC10184</strain>
    </source>
</reference>
<keyword evidence="16" id="KW-1185">Reference proteome</keyword>
<evidence type="ECO:0000313" key="15">
    <source>
        <dbReference type="EMBL" id="VEU78083.1"/>
    </source>
</evidence>
<dbReference type="PANTHER" id="PTHR30153">
    <property type="entry name" value="REPLICATIVE DNA HELICASE DNAB"/>
    <property type="match status" value="1"/>
</dbReference>
<keyword evidence="4 12" id="KW-0547">Nucleotide-binding</keyword>
<dbReference type="GO" id="GO:0006269">
    <property type="term" value="P:DNA replication, synthesis of primer"/>
    <property type="evidence" value="ECO:0007669"/>
    <property type="project" value="UniProtKB-UniRule"/>
</dbReference>
<comment type="catalytic activity">
    <reaction evidence="10 12">
        <text>ATP + H2O = ADP + phosphate + H(+)</text>
        <dbReference type="Rhea" id="RHEA:13065"/>
        <dbReference type="ChEBI" id="CHEBI:15377"/>
        <dbReference type="ChEBI" id="CHEBI:15378"/>
        <dbReference type="ChEBI" id="CHEBI:30616"/>
        <dbReference type="ChEBI" id="CHEBI:43474"/>
        <dbReference type="ChEBI" id="CHEBI:456216"/>
        <dbReference type="EC" id="5.6.2.3"/>
    </reaction>
</comment>
<evidence type="ECO:0000256" key="13">
    <source>
        <dbReference type="SAM" id="MobiDB-lite"/>
    </source>
</evidence>
<feature type="region of interest" description="Disordered" evidence="13">
    <location>
        <begin position="1"/>
        <end position="29"/>
    </location>
</feature>
<dbReference type="AlphaFoldDB" id="A0A449BA57"/>
<evidence type="ECO:0000256" key="7">
    <source>
        <dbReference type="ARBA" id="ARBA00022840"/>
    </source>
</evidence>
<dbReference type="InterPro" id="IPR007693">
    <property type="entry name" value="DNA_helicase_DnaB-like_N"/>
</dbReference>
<dbReference type="Gene3D" id="3.40.50.300">
    <property type="entry name" value="P-loop containing nucleotide triphosphate hydrolases"/>
    <property type="match status" value="1"/>
</dbReference>
<name>A0A449BA57_9BACT</name>
<evidence type="ECO:0000256" key="1">
    <source>
        <dbReference type="ARBA" id="ARBA00008428"/>
    </source>
</evidence>
<dbReference type="Pfam" id="PF03796">
    <property type="entry name" value="DnaB_C"/>
    <property type="match status" value="1"/>
</dbReference>
<proteinExistence type="inferred from homology"/>
<evidence type="ECO:0000256" key="10">
    <source>
        <dbReference type="ARBA" id="ARBA00048954"/>
    </source>
</evidence>
<dbReference type="PROSITE" id="PS51199">
    <property type="entry name" value="SF4_HELICASE"/>
    <property type="match status" value="1"/>
</dbReference>
<evidence type="ECO:0000256" key="6">
    <source>
        <dbReference type="ARBA" id="ARBA00022806"/>
    </source>
</evidence>
<evidence type="ECO:0000256" key="2">
    <source>
        <dbReference type="ARBA" id="ARBA00022515"/>
    </source>
</evidence>
<protein>
    <recommendedName>
        <fullName evidence="11 12">Replicative DNA helicase</fullName>
        <ecNumber evidence="11 12">5.6.2.3</ecNumber>
    </recommendedName>
</protein>
<dbReference type="InterPro" id="IPR016136">
    <property type="entry name" value="DNA_helicase_N/primase_C"/>
</dbReference>
<dbReference type="Gene3D" id="1.10.860.10">
    <property type="entry name" value="DNAb Helicase, Chain A"/>
    <property type="match status" value="1"/>
</dbReference>
<dbReference type="SUPFAM" id="SSF52540">
    <property type="entry name" value="P-loop containing nucleoside triphosphate hydrolases"/>
    <property type="match status" value="1"/>
</dbReference>
<dbReference type="OrthoDB" id="9773982at2"/>
<dbReference type="GO" id="GO:0005524">
    <property type="term" value="F:ATP binding"/>
    <property type="evidence" value="ECO:0007669"/>
    <property type="project" value="UniProtKB-UniRule"/>
</dbReference>
<organism evidence="15 16">
    <name type="scientific">Mycoplasmopsis columbinasalis</name>
    <dbReference type="NCBI Taxonomy" id="114880"/>
    <lineage>
        <taxon>Bacteria</taxon>
        <taxon>Bacillati</taxon>
        <taxon>Mycoplasmatota</taxon>
        <taxon>Mycoplasmoidales</taxon>
        <taxon>Metamycoplasmataceae</taxon>
        <taxon>Mycoplasmopsis</taxon>
    </lineage>
</organism>
<evidence type="ECO:0000256" key="5">
    <source>
        <dbReference type="ARBA" id="ARBA00022801"/>
    </source>
</evidence>
<dbReference type="EMBL" id="LR215043">
    <property type="protein sequence ID" value="VEU78083.1"/>
    <property type="molecule type" value="Genomic_DNA"/>
</dbReference>
<dbReference type="PANTHER" id="PTHR30153:SF2">
    <property type="entry name" value="REPLICATIVE DNA HELICASE"/>
    <property type="match status" value="1"/>
</dbReference>
<sequence length="527" mass="60155">MQDNSGYPSGSSKFKTFGRNTSDKNTPNTQRANFVAGQSVVTNNVVANITNNPTLEKQVLALIFENQRNAYNLIPYLEEDDFFTAEYQLLFNIFKALFDTNQLINTISVLEFAKKYGYNKVDLSLLNSLVVSNTFEGNITYYLQELERLTILRKMQAGLVSVLNQIQGNPAAEPAKLQDELNNLMYDLGRRNFGADFATAKKVSDEYFANLEKRHNATAEITGVPTGYRKYDALNQGMQPNELIILAARPGMGKTAFALNIALNVAKLKFQENDPNKHHNVAFFSLEMSPEQLMGRIYSILTGINGNKLKEAKHLTDQEMMYIYTKKTKEIDKLNLFIDDSGTNTINEIIWKCRRLHKLHPLDLIVVDYLQLINVERWSNGENRQNEITRISRALKLLAKDLHIPVIALSQLSREVERREDKRPLLADLRESGAIEQDADVVMFLYRDSYYERPKNNPQENPTNLSEAEQEARDITVVNLIVAKNRNGSRDDIPLLFNLAQGRFLDMDLQKLADQISGRVRPEEVYL</sequence>
<feature type="domain" description="SF4 helicase" evidence="14">
    <location>
        <begin position="217"/>
        <end position="511"/>
    </location>
</feature>
<dbReference type="RefSeq" id="WP_129622933.1">
    <property type="nucleotide sequence ID" value="NZ_LR215043.1"/>
</dbReference>
<accession>A0A449BA57</accession>
<dbReference type="GO" id="GO:0043139">
    <property type="term" value="F:5'-3' DNA helicase activity"/>
    <property type="evidence" value="ECO:0007669"/>
    <property type="project" value="UniProtKB-EC"/>
</dbReference>
<evidence type="ECO:0000313" key="16">
    <source>
        <dbReference type="Proteomes" id="UP000290876"/>
    </source>
</evidence>
<keyword evidence="8 12" id="KW-0238">DNA-binding</keyword>
<dbReference type="InterPro" id="IPR036185">
    <property type="entry name" value="DNA_heli_DnaB-like_N_sf"/>
</dbReference>
<keyword evidence="2 12" id="KW-0639">Primosome</keyword>
<dbReference type="InterPro" id="IPR027417">
    <property type="entry name" value="P-loop_NTPase"/>
</dbReference>
<keyword evidence="7 12" id="KW-0067">ATP-binding</keyword>
<dbReference type="CDD" id="cd00984">
    <property type="entry name" value="DnaB_C"/>
    <property type="match status" value="1"/>
</dbReference>
<comment type="function">
    <text evidence="12">The main replicative DNA helicase, it participates in initiation and elongation during chromosome replication. Travels ahead of the DNA replisome, separating dsDNA into templates for DNA synthesis. A processive ATP-dependent 5'-3' DNA helicase it has DNA-dependent ATPase activity.</text>
</comment>
<comment type="similarity">
    <text evidence="1 12">Belongs to the helicase family. DnaB subfamily.</text>
</comment>
<dbReference type="KEGG" id="mcob:NCTC10184_00303"/>
<dbReference type="GO" id="GO:1990077">
    <property type="term" value="C:primosome complex"/>
    <property type="evidence" value="ECO:0007669"/>
    <property type="project" value="UniProtKB-UniRule"/>
</dbReference>
<dbReference type="InterPro" id="IPR007692">
    <property type="entry name" value="DNA_helicase_DnaB"/>
</dbReference>
<dbReference type="InterPro" id="IPR007694">
    <property type="entry name" value="DNA_helicase_DnaB-like_C"/>
</dbReference>
<evidence type="ECO:0000256" key="8">
    <source>
        <dbReference type="ARBA" id="ARBA00023125"/>
    </source>
</evidence>
<dbReference type="EC" id="5.6.2.3" evidence="11 12"/>
<evidence type="ECO:0000259" key="14">
    <source>
        <dbReference type="PROSITE" id="PS51199"/>
    </source>
</evidence>
<evidence type="ECO:0000256" key="11">
    <source>
        <dbReference type="NCBIfam" id="TIGR00665"/>
    </source>
</evidence>
<keyword evidence="5 12" id="KW-0378">Hydrolase</keyword>
<keyword evidence="3 12" id="KW-0235">DNA replication</keyword>